<feature type="compositionally biased region" description="Low complexity" evidence="5">
    <location>
        <begin position="562"/>
        <end position="581"/>
    </location>
</feature>
<dbReference type="InterPro" id="IPR036457">
    <property type="entry name" value="PPM-type-like_dom_sf"/>
</dbReference>
<keyword evidence="7" id="KW-1185">Reference proteome</keyword>
<dbReference type="InterPro" id="IPR000222">
    <property type="entry name" value="PP2C_BS"/>
</dbReference>
<evidence type="ECO:0000256" key="1">
    <source>
        <dbReference type="ARBA" id="ARBA00022723"/>
    </source>
</evidence>
<dbReference type="GeneID" id="100377509"/>
<dbReference type="RefSeq" id="XP_002732102.1">
    <property type="nucleotide sequence ID" value="XM_002732056.1"/>
</dbReference>
<dbReference type="PROSITE" id="PS01032">
    <property type="entry name" value="PPM_1"/>
    <property type="match status" value="1"/>
</dbReference>
<protein>
    <submittedName>
        <fullName evidence="8">Protein phosphatase 1E-like</fullName>
    </submittedName>
</protein>
<dbReference type="PANTHER" id="PTHR13832">
    <property type="entry name" value="PROTEIN PHOSPHATASE 2C"/>
    <property type="match status" value="1"/>
</dbReference>
<evidence type="ECO:0000313" key="7">
    <source>
        <dbReference type="Proteomes" id="UP000694865"/>
    </source>
</evidence>
<feature type="compositionally biased region" description="Basic and acidic residues" evidence="5">
    <location>
        <begin position="411"/>
        <end position="447"/>
    </location>
</feature>
<evidence type="ECO:0000259" key="6">
    <source>
        <dbReference type="PROSITE" id="PS51746"/>
    </source>
</evidence>
<sequence length="589" mass="65810">MEAREKWEDEVRQFLSTFTDINRGPLTSDHALPFRLVTYSLTEHEVEGETLDWVLQYLEKYNAPQSLAFAIARKTADAILSSNLNRYIQQPDDEEDIPVINAERFARVVFSKVHEICEKWNDNPPRLEYPGMSHVVSSYAIKNTRRKMEDKHIIIPNLDYLFSTKKPCKPSYYAVFDGHGGVDASHYAAAHLHCHLVHHKGFQNDDVETALKEAFKKTDHMFVERATRERLRSGSTAVNVVIMNDVLHLAWLGDSQALLMRNGQPVEIMQPHKPEREDERKRIEDLGGCVVWFGAWRVNGTLSVSRAIGDADHKPYVCGDADTTSVQLQGDEECVILACDGLWDTMSPQKVCSTIQTYINTGSDLTTVACKLVTMAKEGGSSDNISVIVVFLHPHHEKSSDNKQKNVKVAADAEKDEEKENIKQCGGDKRTDRSTETQSSEKHELSKEQITLGVNNLHIGDSMKFISSPKLKTRHSEMSSHGRNTSSFSEEEISSPRDMSVKVTRKSKSKRTVSSKLARRRSGSGSGPLFTATSATKTTMNSTGFAKTNSLPSTLKVRKSPPKTGRTRSTSSSSSKESSSSGKRRQSTS</sequence>
<dbReference type="CDD" id="cd00143">
    <property type="entry name" value="PP2Cc"/>
    <property type="match status" value="1"/>
</dbReference>
<evidence type="ECO:0000256" key="4">
    <source>
        <dbReference type="RuleBase" id="RU003465"/>
    </source>
</evidence>
<keyword evidence="1" id="KW-0479">Metal-binding</keyword>
<proteinExistence type="inferred from homology"/>
<dbReference type="Gene3D" id="3.60.40.10">
    <property type="entry name" value="PPM-type phosphatase domain"/>
    <property type="match status" value="1"/>
</dbReference>
<accession>A0ABM0GKT6</accession>
<evidence type="ECO:0000313" key="8">
    <source>
        <dbReference type="RefSeq" id="XP_002732102.1"/>
    </source>
</evidence>
<keyword evidence="3 4" id="KW-0904">Protein phosphatase</keyword>
<evidence type="ECO:0000256" key="5">
    <source>
        <dbReference type="SAM" id="MobiDB-lite"/>
    </source>
</evidence>
<feature type="compositionally biased region" description="Basic residues" evidence="5">
    <location>
        <begin position="503"/>
        <end position="522"/>
    </location>
</feature>
<feature type="domain" description="PPM-type phosphatase" evidence="6">
    <location>
        <begin position="133"/>
        <end position="392"/>
    </location>
</feature>
<feature type="region of interest" description="Disordered" evidence="5">
    <location>
        <begin position="468"/>
        <end position="589"/>
    </location>
</feature>
<feature type="region of interest" description="Disordered" evidence="5">
    <location>
        <begin position="398"/>
        <end position="449"/>
    </location>
</feature>
<reference evidence="8" key="1">
    <citation type="submission" date="2025-08" db="UniProtKB">
        <authorList>
            <consortium name="RefSeq"/>
        </authorList>
    </citation>
    <scope>IDENTIFICATION</scope>
    <source>
        <tissue evidence="8">Testes</tissue>
    </source>
</reference>
<dbReference type="Proteomes" id="UP000694865">
    <property type="component" value="Unplaced"/>
</dbReference>
<feature type="compositionally biased region" description="Polar residues" evidence="5">
    <location>
        <begin position="531"/>
        <end position="553"/>
    </location>
</feature>
<organism evidence="7 8">
    <name type="scientific">Saccoglossus kowalevskii</name>
    <name type="common">Acorn worm</name>
    <dbReference type="NCBI Taxonomy" id="10224"/>
    <lineage>
        <taxon>Eukaryota</taxon>
        <taxon>Metazoa</taxon>
        <taxon>Hemichordata</taxon>
        <taxon>Enteropneusta</taxon>
        <taxon>Harrimaniidae</taxon>
        <taxon>Saccoglossus</taxon>
    </lineage>
</organism>
<gene>
    <name evidence="8" type="primary">LOC100377509</name>
</gene>
<name>A0ABM0GKT6_SACKO</name>
<dbReference type="Pfam" id="PF00481">
    <property type="entry name" value="PP2C"/>
    <property type="match status" value="1"/>
</dbReference>
<dbReference type="PROSITE" id="PS51746">
    <property type="entry name" value="PPM_2"/>
    <property type="match status" value="1"/>
</dbReference>
<comment type="similarity">
    <text evidence="4">Belongs to the PP2C family.</text>
</comment>
<evidence type="ECO:0000256" key="2">
    <source>
        <dbReference type="ARBA" id="ARBA00022801"/>
    </source>
</evidence>
<evidence type="ECO:0000256" key="3">
    <source>
        <dbReference type="ARBA" id="ARBA00022912"/>
    </source>
</evidence>
<keyword evidence="2 4" id="KW-0378">Hydrolase</keyword>
<dbReference type="SUPFAM" id="SSF81606">
    <property type="entry name" value="PP2C-like"/>
    <property type="match status" value="1"/>
</dbReference>
<dbReference type="SMART" id="SM00332">
    <property type="entry name" value="PP2Cc"/>
    <property type="match status" value="1"/>
</dbReference>
<dbReference type="InterPro" id="IPR015655">
    <property type="entry name" value="PP2C"/>
</dbReference>
<dbReference type="PANTHER" id="PTHR13832:SF818">
    <property type="entry name" value="SD03870P"/>
    <property type="match status" value="1"/>
</dbReference>
<dbReference type="InterPro" id="IPR001932">
    <property type="entry name" value="PPM-type_phosphatase-like_dom"/>
</dbReference>